<dbReference type="Pfam" id="PF01549">
    <property type="entry name" value="ShK"/>
    <property type="match status" value="2"/>
</dbReference>
<proteinExistence type="predicted"/>
<dbReference type="PROSITE" id="PS51670">
    <property type="entry name" value="SHKT"/>
    <property type="match status" value="2"/>
</dbReference>
<reference evidence="3" key="1">
    <citation type="journal article" date="2008" name="Nat. Genet.">
        <title>The Pristionchus pacificus genome provides a unique perspective on nematode lifestyle and parasitism.</title>
        <authorList>
            <person name="Dieterich C."/>
            <person name="Clifton S.W."/>
            <person name="Schuster L.N."/>
            <person name="Chinwalla A."/>
            <person name="Delehaunty K."/>
            <person name="Dinkelacker I."/>
            <person name="Fulton L."/>
            <person name="Fulton R."/>
            <person name="Godfrey J."/>
            <person name="Minx P."/>
            <person name="Mitreva M."/>
            <person name="Roeseler W."/>
            <person name="Tian H."/>
            <person name="Witte H."/>
            <person name="Yang S.P."/>
            <person name="Wilson R.K."/>
            <person name="Sommer R.J."/>
        </authorList>
    </citation>
    <scope>NUCLEOTIDE SEQUENCE [LARGE SCALE GENOMIC DNA]</scope>
    <source>
        <strain evidence="3">PS312</strain>
    </source>
</reference>
<reference evidence="2" key="2">
    <citation type="submission" date="2022-06" db="UniProtKB">
        <authorList>
            <consortium name="EnsemblMetazoa"/>
        </authorList>
    </citation>
    <scope>IDENTIFICATION</scope>
    <source>
        <strain evidence="2">PS312</strain>
    </source>
</reference>
<dbReference type="PANTHER" id="PTHR46707:SF1">
    <property type="entry name" value="COEXPRESSED WITH POLYCYSTINS-RELATED"/>
    <property type="match status" value="1"/>
</dbReference>
<organism evidence="2 3">
    <name type="scientific">Pristionchus pacificus</name>
    <name type="common">Parasitic nematode worm</name>
    <dbReference type="NCBI Taxonomy" id="54126"/>
    <lineage>
        <taxon>Eukaryota</taxon>
        <taxon>Metazoa</taxon>
        <taxon>Ecdysozoa</taxon>
        <taxon>Nematoda</taxon>
        <taxon>Chromadorea</taxon>
        <taxon>Rhabditida</taxon>
        <taxon>Rhabditina</taxon>
        <taxon>Diplogasteromorpha</taxon>
        <taxon>Diplogasteroidea</taxon>
        <taxon>Neodiplogasteridae</taxon>
        <taxon>Pristionchus</taxon>
    </lineage>
</organism>
<dbReference type="PANTHER" id="PTHR46707">
    <property type="entry name" value="PROTEIN CBG07468"/>
    <property type="match status" value="1"/>
</dbReference>
<dbReference type="Gene3D" id="1.10.10.1940">
    <property type="match status" value="1"/>
</dbReference>
<protein>
    <submittedName>
        <fullName evidence="2">ShK domain-containing protein</fullName>
    </submittedName>
</protein>
<dbReference type="OrthoDB" id="5814005at2759"/>
<accession>A0A454XZW3</accession>
<comment type="caution">
    <text evidence="1">Lacks conserved residue(s) required for the propagation of feature annotation.</text>
</comment>
<sequence>MHHLFLFFALLLLGIHSPVASDCTPSQHPNCVHWVRNGFCENIAYTITQRQSYCGIACGLCNSDGGPICIVDANPKCTYWAANGFCNSTKYTQAKKIATCCKSCGSQPATSSFSGTQDNDLTTIFDNDFYYFGVPVNVHSLINGANALSLNRL</sequence>
<dbReference type="EnsemblMetazoa" id="PPA20720.1">
    <property type="protein sequence ID" value="PPA20720.1"/>
    <property type="gene ID" value="WBGene00110274"/>
</dbReference>
<gene>
    <name evidence="2" type="primary">WBGene00110274</name>
</gene>
<dbReference type="SMART" id="SM00254">
    <property type="entry name" value="ShKT"/>
    <property type="match status" value="2"/>
</dbReference>
<name>A0A454XZW3_PRIPA</name>
<evidence type="ECO:0000313" key="3">
    <source>
        <dbReference type="Proteomes" id="UP000005239"/>
    </source>
</evidence>
<dbReference type="InterPro" id="IPR003582">
    <property type="entry name" value="ShKT_dom"/>
</dbReference>
<evidence type="ECO:0000313" key="2">
    <source>
        <dbReference type="EnsemblMetazoa" id="PPA20720.1"/>
    </source>
</evidence>
<dbReference type="AlphaFoldDB" id="A0A454XZW3"/>
<dbReference type="Proteomes" id="UP000005239">
    <property type="component" value="Unassembled WGS sequence"/>
</dbReference>
<evidence type="ECO:0000256" key="1">
    <source>
        <dbReference type="PROSITE-ProRule" id="PRU01005"/>
    </source>
</evidence>
<accession>A0A8R1UDH0</accession>
<keyword evidence="3" id="KW-1185">Reference proteome</keyword>